<dbReference type="Gene3D" id="3.40.30.110">
    <property type="match status" value="1"/>
</dbReference>
<dbReference type="CDD" id="cd00299">
    <property type="entry name" value="GST_C_family"/>
    <property type="match status" value="1"/>
</dbReference>
<keyword evidence="3" id="KW-1185">Reference proteome</keyword>
<evidence type="ECO:0000313" key="3">
    <source>
        <dbReference type="Proteomes" id="UP001437256"/>
    </source>
</evidence>
<name>A0ABR3AA26_9AGAR</name>
<dbReference type="Pfam" id="PF25907">
    <property type="entry name" value="DUF7962"/>
    <property type="match status" value="1"/>
</dbReference>
<proteinExistence type="predicted"/>
<accession>A0ABR3AA26</accession>
<gene>
    <name evidence="2" type="ORF">AAF712_002021</name>
</gene>
<dbReference type="Gene3D" id="1.20.1050.10">
    <property type="match status" value="1"/>
</dbReference>
<organism evidence="2 3">
    <name type="scientific">Marasmius tenuissimus</name>
    <dbReference type="NCBI Taxonomy" id="585030"/>
    <lineage>
        <taxon>Eukaryota</taxon>
        <taxon>Fungi</taxon>
        <taxon>Dikarya</taxon>
        <taxon>Basidiomycota</taxon>
        <taxon>Agaricomycotina</taxon>
        <taxon>Agaricomycetes</taxon>
        <taxon>Agaricomycetidae</taxon>
        <taxon>Agaricales</taxon>
        <taxon>Marasmiineae</taxon>
        <taxon>Marasmiaceae</taxon>
        <taxon>Marasmius</taxon>
    </lineage>
</organism>
<sequence>MLPRPEITDLLGLKYRRIPILAIDNDIYCDTSNSIIVPALERRFHPSTGGYGTIFPQRKNGGSADTGLLQGFARHYADTALFPLATAFVPWEKVPKPFVDDRSALRGQTINVEAIIASRGRSLSLLTAQLALIEEQLRDGREWLFDTETPSLADVSVHYVFAWLKTLRPARPLFDEGKFPNTFEWLARLSQTLDKAKKEQGPQRINGTEAARSIASRPFEPYHVVGFDELEAGRLGLKSGQVVAIIPDDTPKLPPTVGKLVSLNTEEYCVEVKGAAGLYRVHFPRIGYTARPTTAESKL</sequence>
<dbReference type="InterPro" id="IPR036282">
    <property type="entry name" value="Glutathione-S-Trfase_C_sf"/>
</dbReference>
<dbReference type="Proteomes" id="UP001437256">
    <property type="component" value="Unassembled WGS sequence"/>
</dbReference>
<protein>
    <recommendedName>
        <fullName evidence="1">DUF7962 domain-containing protein</fullName>
    </recommendedName>
</protein>
<dbReference type="InterPro" id="IPR058268">
    <property type="entry name" value="DUF7962"/>
</dbReference>
<feature type="domain" description="DUF7962" evidence="1">
    <location>
        <begin position="96"/>
        <end position="198"/>
    </location>
</feature>
<dbReference type="EMBL" id="JBBXMP010000005">
    <property type="protein sequence ID" value="KAL0070800.1"/>
    <property type="molecule type" value="Genomic_DNA"/>
</dbReference>
<comment type="caution">
    <text evidence="2">The sequence shown here is derived from an EMBL/GenBank/DDBJ whole genome shotgun (WGS) entry which is preliminary data.</text>
</comment>
<dbReference type="SUPFAM" id="SSF47616">
    <property type="entry name" value="GST C-terminal domain-like"/>
    <property type="match status" value="1"/>
</dbReference>
<reference evidence="2 3" key="1">
    <citation type="submission" date="2024-05" db="EMBL/GenBank/DDBJ databases">
        <title>A draft genome resource for the thread blight pathogen Marasmius tenuissimus strain MS-2.</title>
        <authorList>
            <person name="Yulfo-Soto G.E."/>
            <person name="Baruah I.K."/>
            <person name="Amoako-Attah I."/>
            <person name="Bukari Y."/>
            <person name="Meinhardt L.W."/>
            <person name="Bailey B.A."/>
            <person name="Cohen S.P."/>
        </authorList>
    </citation>
    <scope>NUCLEOTIDE SEQUENCE [LARGE SCALE GENOMIC DNA]</scope>
    <source>
        <strain evidence="2 3">MS-2</strain>
    </source>
</reference>
<evidence type="ECO:0000313" key="2">
    <source>
        <dbReference type="EMBL" id="KAL0070800.1"/>
    </source>
</evidence>
<evidence type="ECO:0000259" key="1">
    <source>
        <dbReference type="Pfam" id="PF25907"/>
    </source>
</evidence>